<protein>
    <submittedName>
        <fullName evidence="2">Uncharacterized protein</fullName>
    </submittedName>
</protein>
<dbReference type="OrthoDB" id="1933536at2759"/>
<feature type="region of interest" description="Disordered" evidence="1">
    <location>
        <begin position="19"/>
        <end position="40"/>
    </location>
</feature>
<feature type="compositionally biased region" description="Basic and acidic residues" evidence="1">
    <location>
        <begin position="21"/>
        <end position="40"/>
    </location>
</feature>
<organism evidence="2 3">
    <name type="scientific">Oryza meyeriana var. granulata</name>
    <dbReference type="NCBI Taxonomy" id="110450"/>
    <lineage>
        <taxon>Eukaryota</taxon>
        <taxon>Viridiplantae</taxon>
        <taxon>Streptophyta</taxon>
        <taxon>Embryophyta</taxon>
        <taxon>Tracheophyta</taxon>
        <taxon>Spermatophyta</taxon>
        <taxon>Magnoliopsida</taxon>
        <taxon>Liliopsida</taxon>
        <taxon>Poales</taxon>
        <taxon>Poaceae</taxon>
        <taxon>BOP clade</taxon>
        <taxon>Oryzoideae</taxon>
        <taxon>Oryzeae</taxon>
        <taxon>Oryzinae</taxon>
        <taxon>Oryza</taxon>
        <taxon>Oryza meyeriana</taxon>
    </lineage>
</organism>
<evidence type="ECO:0000313" key="3">
    <source>
        <dbReference type="Proteomes" id="UP000479710"/>
    </source>
</evidence>
<proteinExistence type="predicted"/>
<evidence type="ECO:0000313" key="2">
    <source>
        <dbReference type="EMBL" id="KAF0900767.1"/>
    </source>
</evidence>
<dbReference type="PANTHER" id="PTHR38353">
    <property type="entry name" value="TROPOMYOSIN"/>
    <property type="match status" value="1"/>
</dbReference>
<dbReference type="PANTHER" id="PTHR38353:SF2">
    <property type="entry name" value="TROPOMYOSIN"/>
    <property type="match status" value="1"/>
</dbReference>
<accession>A0A6G1CL43</accession>
<reference evidence="2 3" key="1">
    <citation type="submission" date="2019-11" db="EMBL/GenBank/DDBJ databases">
        <title>Whole genome sequence of Oryza granulata.</title>
        <authorList>
            <person name="Li W."/>
        </authorList>
    </citation>
    <scope>NUCLEOTIDE SEQUENCE [LARGE SCALE GENOMIC DNA]</scope>
    <source>
        <strain evidence="3">cv. Menghai</strain>
        <tissue evidence="2">Leaf</tissue>
    </source>
</reference>
<evidence type="ECO:0000256" key="1">
    <source>
        <dbReference type="SAM" id="MobiDB-lite"/>
    </source>
</evidence>
<gene>
    <name evidence="2" type="ORF">E2562_035054</name>
</gene>
<dbReference type="Proteomes" id="UP000479710">
    <property type="component" value="Unassembled WGS sequence"/>
</dbReference>
<comment type="caution">
    <text evidence="2">The sequence shown here is derived from an EMBL/GenBank/DDBJ whole genome shotgun (WGS) entry which is preliminary data.</text>
</comment>
<keyword evidence="3" id="KW-1185">Reference proteome</keyword>
<sequence>MEEYLANVKTLRSYMNDLEEEATKQSAEEQRQRTAIDAHDADLTQVRAQTKQASEEAEQLSKTRAQVCIEMSEKQGRIAALEIECATLKQTLELLHQEIVSTSSKLTEKRLFYTKTIERLTVKLQEQQEWLGAFKLKVITAEPSVEASQSKQNLLQGQSHGINSCGSLDKGNDMGSKQGELRIQLESTKLKIEEIKATQSALLLEINKSKQTIEQEKNSISGFPAPLQQMDMKSLEAEHKALEADKAGEVEYFQSLEERINEMKGVSDAVKCLCGLEYKLITSYGDVLNIGGVYPLKEVITNDMHKREYCECKRL</sequence>
<name>A0A6G1CL43_9ORYZ</name>
<dbReference type="EMBL" id="SPHZ02000009">
    <property type="protein sequence ID" value="KAF0900767.1"/>
    <property type="molecule type" value="Genomic_DNA"/>
</dbReference>
<dbReference type="AlphaFoldDB" id="A0A6G1CL43"/>